<dbReference type="InterPro" id="IPR050109">
    <property type="entry name" value="HTH-type_TetR-like_transc_reg"/>
</dbReference>
<protein>
    <submittedName>
        <fullName evidence="4">TetR family transcriptional regulator</fullName>
    </submittedName>
</protein>
<evidence type="ECO:0000256" key="1">
    <source>
        <dbReference type="ARBA" id="ARBA00023125"/>
    </source>
</evidence>
<evidence type="ECO:0000313" key="5">
    <source>
        <dbReference type="EMBL" id="GJN50355.1"/>
    </source>
</evidence>
<dbReference type="SUPFAM" id="SSF46689">
    <property type="entry name" value="Homeodomain-like"/>
    <property type="match status" value="1"/>
</dbReference>
<dbReference type="EMBL" id="AP023189">
    <property type="protein sequence ID" value="BCG26909.1"/>
    <property type="molecule type" value="Genomic_DNA"/>
</dbReference>
<dbReference type="Proteomes" id="UP000509383">
    <property type="component" value="Chromosome"/>
</dbReference>
<keyword evidence="1 2" id="KW-0238">DNA-binding</keyword>
<gene>
    <name evidence="4" type="ORF">TUM18999_51000</name>
    <name evidence="5" type="ORF">TUM20286_01070</name>
</gene>
<evidence type="ECO:0000313" key="7">
    <source>
        <dbReference type="Proteomes" id="UP001054892"/>
    </source>
</evidence>
<dbReference type="KEGG" id="ptw:TUM18999_51000"/>
<dbReference type="GO" id="GO:0003700">
    <property type="term" value="F:DNA-binding transcription factor activity"/>
    <property type="evidence" value="ECO:0007669"/>
    <property type="project" value="TreeGrafter"/>
</dbReference>
<dbReference type="Gene3D" id="1.10.357.10">
    <property type="entry name" value="Tetracycline Repressor, domain 2"/>
    <property type="match status" value="1"/>
</dbReference>
<dbReference type="Pfam" id="PF00440">
    <property type="entry name" value="TetR_N"/>
    <property type="match status" value="1"/>
</dbReference>
<dbReference type="GO" id="GO:0000976">
    <property type="term" value="F:transcription cis-regulatory region binding"/>
    <property type="evidence" value="ECO:0007669"/>
    <property type="project" value="TreeGrafter"/>
</dbReference>
<dbReference type="PROSITE" id="PS50977">
    <property type="entry name" value="HTH_TETR_2"/>
    <property type="match status" value="1"/>
</dbReference>
<feature type="domain" description="HTH tetR-type" evidence="3">
    <location>
        <begin position="37"/>
        <end position="97"/>
    </location>
</feature>
<dbReference type="PRINTS" id="PR00455">
    <property type="entry name" value="HTHTETR"/>
</dbReference>
<dbReference type="InterPro" id="IPR009057">
    <property type="entry name" value="Homeodomain-like_sf"/>
</dbReference>
<dbReference type="InterPro" id="IPR001647">
    <property type="entry name" value="HTH_TetR"/>
</dbReference>
<accession>A0A6J4EC24</accession>
<sequence>MVEESERGAIFAVFEDLGGYGAVARQQAEAEGPLVGHLLRTNIQLAAIPVFARKGIGETTVNDLLEAAQVSRRTFYKHFSSKMDVLESIYQTAVVLLLNRFRGMRAAAGSDEAWLRDMVRCFFDYHLAVGPIIRLMQEEAMRTDSPLAAHRQRAHLEMAALLAERLQATGQVVDPLTFRALIWALEAASMDLLGGAASRQRIEHARTVLGDLLIAALHPRST</sequence>
<dbReference type="RefSeq" id="WP_173172631.1">
    <property type="nucleotide sequence ID" value="NZ_AP023189.1"/>
</dbReference>
<name>A0A6J4EC24_9PSED</name>
<evidence type="ECO:0000313" key="4">
    <source>
        <dbReference type="EMBL" id="BCG26909.1"/>
    </source>
</evidence>
<dbReference type="PANTHER" id="PTHR30055">
    <property type="entry name" value="HTH-TYPE TRANSCRIPTIONAL REGULATOR RUTR"/>
    <property type="match status" value="1"/>
</dbReference>
<dbReference type="AlphaFoldDB" id="A0A6J4EC24"/>
<proteinExistence type="predicted"/>
<dbReference type="PANTHER" id="PTHR30055:SF223">
    <property type="entry name" value="HTH-TYPE TRANSCRIPTIONAL REGULATOR UIDR"/>
    <property type="match status" value="1"/>
</dbReference>
<dbReference type="PROSITE" id="PS01081">
    <property type="entry name" value="HTH_TETR_1"/>
    <property type="match status" value="1"/>
</dbReference>
<reference evidence="4 6" key="1">
    <citation type="submission" date="2020-05" db="EMBL/GenBank/DDBJ databases">
        <title>Characterization of novel class B3 metallo-beta-lactamase from novel Pseudomonas species.</title>
        <authorList>
            <person name="Yamada K."/>
            <person name="Aoki K."/>
            <person name="Ishii Y."/>
        </authorList>
    </citation>
    <scope>NUCLEOTIDE SEQUENCE [LARGE SCALE GENOMIC DNA]</scope>
    <source>
        <strain evidence="4 6">TUM18999</strain>
        <strain evidence="5 7">TUM20286</strain>
    </source>
</reference>
<evidence type="ECO:0000259" key="3">
    <source>
        <dbReference type="PROSITE" id="PS50977"/>
    </source>
</evidence>
<dbReference type="InterPro" id="IPR023772">
    <property type="entry name" value="DNA-bd_HTH_TetR-type_CS"/>
</dbReference>
<feature type="DNA-binding region" description="H-T-H motif" evidence="2">
    <location>
        <begin position="60"/>
        <end position="79"/>
    </location>
</feature>
<evidence type="ECO:0000256" key="2">
    <source>
        <dbReference type="PROSITE-ProRule" id="PRU00335"/>
    </source>
</evidence>
<dbReference type="EMBL" id="BQKM01000001">
    <property type="protein sequence ID" value="GJN50355.1"/>
    <property type="molecule type" value="Genomic_DNA"/>
</dbReference>
<keyword evidence="7" id="KW-1185">Reference proteome</keyword>
<dbReference type="Proteomes" id="UP001054892">
    <property type="component" value="Unassembled WGS sequence"/>
</dbReference>
<organism evidence="4 6">
    <name type="scientific">Pseudomonas tohonis</name>
    <dbReference type="NCBI Taxonomy" id="2725477"/>
    <lineage>
        <taxon>Bacteria</taxon>
        <taxon>Pseudomonadati</taxon>
        <taxon>Pseudomonadota</taxon>
        <taxon>Gammaproteobacteria</taxon>
        <taxon>Pseudomonadales</taxon>
        <taxon>Pseudomonadaceae</taxon>
        <taxon>Pseudomonas</taxon>
    </lineage>
</organism>
<evidence type="ECO:0000313" key="6">
    <source>
        <dbReference type="Proteomes" id="UP000509383"/>
    </source>
</evidence>